<reference evidence="1 2" key="1">
    <citation type="journal article" date="2020" name="Cell">
        <title>Large-Scale Comparative Analyses of Tick Genomes Elucidate Their Genetic Diversity and Vector Capacities.</title>
        <authorList>
            <consortium name="Tick Genome and Microbiome Consortium (TIGMIC)"/>
            <person name="Jia N."/>
            <person name="Wang J."/>
            <person name="Shi W."/>
            <person name="Du L."/>
            <person name="Sun Y."/>
            <person name="Zhan W."/>
            <person name="Jiang J.F."/>
            <person name="Wang Q."/>
            <person name="Zhang B."/>
            <person name="Ji P."/>
            <person name="Bell-Sakyi L."/>
            <person name="Cui X.M."/>
            <person name="Yuan T.T."/>
            <person name="Jiang B.G."/>
            <person name="Yang W.F."/>
            <person name="Lam T.T."/>
            <person name="Chang Q.C."/>
            <person name="Ding S.J."/>
            <person name="Wang X.J."/>
            <person name="Zhu J.G."/>
            <person name="Ruan X.D."/>
            <person name="Zhao L."/>
            <person name="Wei J.T."/>
            <person name="Ye R.Z."/>
            <person name="Que T.C."/>
            <person name="Du C.H."/>
            <person name="Zhou Y.H."/>
            <person name="Cheng J.X."/>
            <person name="Dai P.F."/>
            <person name="Guo W.B."/>
            <person name="Han X.H."/>
            <person name="Huang E.J."/>
            <person name="Li L.F."/>
            <person name="Wei W."/>
            <person name="Gao Y.C."/>
            <person name="Liu J.Z."/>
            <person name="Shao H.Z."/>
            <person name="Wang X."/>
            <person name="Wang C.C."/>
            <person name="Yang T.C."/>
            <person name="Huo Q.B."/>
            <person name="Li W."/>
            <person name="Chen H.Y."/>
            <person name="Chen S.E."/>
            <person name="Zhou L.G."/>
            <person name="Ni X.B."/>
            <person name="Tian J.H."/>
            <person name="Sheng Y."/>
            <person name="Liu T."/>
            <person name="Pan Y.S."/>
            <person name="Xia L.Y."/>
            <person name="Li J."/>
            <person name="Zhao F."/>
            <person name="Cao W.C."/>
        </authorList>
    </citation>
    <scope>NUCLEOTIDE SEQUENCE [LARGE SCALE GENOMIC DNA]</scope>
    <source>
        <strain evidence="1">Iper-2018</strain>
    </source>
</reference>
<keyword evidence="2" id="KW-1185">Reference proteome</keyword>
<evidence type="ECO:0000313" key="1">
    <source>
        <dbReference type="EMBL" id="KAG0444017.1"/>
    </source>
</evidence>
<comment type="caution">
    <text evidence="1">The sequence shown here is derived from an EMBL/GenBank/DDBJ whole genome shotgun (WGS) entry which is preliminary data.</text>
</comment>
<gene>
    <name evidence="1" type="ORF">HPB47_014279</name>
</gene>
<protein>
    <submittedName>
        <fullName evidence="1">Uncharacterized protein</fullName>
    </submittedName>
</protein>
<organism evidence="1 2">
    <name type="scientific">Ixodes persulcatus</name>
    <name type="common">Taiga tick</name>
    <dbReference type="NCBI Taxonomy" id="34615"/>
    <lineage>
        <taxon>Eukaryota</taxon>
        <taxon>Metazoa</taxon>
        <taxon>Ecdysozoa</taxon>
        <taxon>Arthropoda</taxon>
        <taxon>Chelicerata</taxon>
        <taxon>Arachnida</taxon>
        <taxon>Acari</taxon>
        <taxon>Parasitiformes</taxon>
        <taxon>Ixodida</taxon>
        <taxon>Ixodoidea</taxon>
        <taxon>Ixodidae</taxon>
        <taxon>Ixodinae</taxon>
        <taxon>Ixodes</taxon>
    </lineage>
</organism>
<evidence type="ECO:0000313" key="2">
    <source>
        <dbReference type="Proteomes" id="UP000805193"/>
    </source>
</evidence>
<sequence>MEDTRLNTIGQATNDPWFRDRVGKLTSTFKKAVRCGKPECIVRQIMYLKPSRDLPASDTRDYGGPSPDGILYRWGEQGLLEVKCPQSKEIPNARGSLC</sequence>
<name>A0AC60QX94_IXOPE</name>
<proteinExistence type="predicted"/>
<accession>A0AC60QX94</accession>
<dbReference type="EMBL" id="JABSTQ010002621">
    <property type="protein sequence ID" value="KAG0444017.1"/>
    <property type="molecule type" value="Genomic_DNA"/>
</dbReference>
<dbReference type="Proteomes" id="UP000805193">
    <property type="component" value="Unassembled WGS sequence"/>
</dbReference>